<feature type="region of interest" description="Disordered" evidence="1">
    <location>
        <begin position="639"/>
        <end position="680"/>
    </location>
</feature>
<comment type="caution">
    <text evidence="3">The sequence shown here is derived from an EMBL/GenBank/DDBJ whole genome shotgun (WGS) entry which is preliminary data.</text>
</comment>
<keyword evidence="2" id="KW-0472">Membrane</keyword>
<organism evidence="3 4">
    <name type="scientific">Sphagnurus paluster</name>
    <dbReference type="NCBI Taxonomy" id="117069"/>
    <lineage>
        <taxon>Eukaryota</taxon>
        <taxon>Fungi</taxon>
        <taxon>Dikarya</taxon>
        <taxon>Basidiomycota</taxon>
        <taxon>Agaricomycotina</taxon>
        <taxon>Agaricomycetes</taxon>
        <taxon>Agaricomycetidae</taxon>
        <taxon>Agaricales</taxon>
        <taxon>Tricholomatineae</taxon>
        <taxon>Lyophyllaceae</taxon>
        <taxon>Sphagnurus</taxon>
    </lineage>
</organism>
<evidence type="ECO:0000256" key="1">
    <source>
        <dbReference type="SAM" id="MobiDB-lite"/>
    </source>
</evidence>
<feature type="compositionally biased region" description="Polar residues" evidence="1">
    <location>
        <begin position="482"/>
        <end position="498"/>
    </location>
</feature>
<protein>
    <submittedName>
        <fullName evidence="3">Uncharacterized protein</fullName>
    </submittedName>
</protein>
<proteinExistence type="predicted"/>
<dbReference type="AlphaFoldDB" id="A0A9P7GVK3"/>
<feature type="region of interest" description="Disordered" evidence="1">
    <location>
        <begin position="244"/>
        <end position="265"/>
    </location>
</feature>
<feature type="transmembrane region" description="Helical" evidence="2">
    <location>
        <begin position="220"/>
        <end position="242"/>
    </location>
</feature>
<reference evidence="3" key="2">
    <citation type="submission" date="2021-10" db="EMBL/GenBank/DDBJ databases">
        <title>Phylogenomics reveals ancestral predisposition of the termite-cultivated fungus Termitomyces towards a domesticated lifestyle.</title>
        <authorList>
            <person name="Auxier B."/>
            <person name="Grum-Grzhimaylo A."/>
            <person name="Cardenas M.E."/>
            <person name="Lodge J.D."/>
            <person name="Laessoe T."/>
            <person name="Pedersen O."/>
            <person name="Smith M.E."/>
            <person name="Kuyper T.W."/>
            <person name="Franco-Molano E.A."/>
            <person name="Baroni T.J."/>
            <person name="Aanen D.K."/>
        </authorList>
    </citation>
    <scope>NUCLEOTIDE SEQUENCE</scope>
    <source>
        <strain evidence="3">D49</strain>
    </source>
</reference>
<reference evidence="3" key="1">
    <citation type="submission" date="2021-02" db="EMBL/GenBank/DDBJ databases">
        <authorList>
            <person name="Nieuwenhuis M."/>
            <person name="Van De Peppel L.J.J."/>
        </authorList>
    </citation>
    <scope>NUCLEOTIDE SEQUENCE</scope>
    <source>
        <strain evidence="3">D49</strain>
    </source>
</reference>
<feature type="compositionally biased region" description="Gly residues" evidence="1">
    <location>
        <begin position="642"/>
        <end position="651"/>
    </location>
</feature>
<accession>A0A9P7GVK3</accession>
<feature type="region of interest" description="Disordered" evidence="1">
    <location>
        <begin position="428"/>
        <end position="520"/>
    </location>
</feature>
<evidence type="ECO:0000313" key="3">
    <source>
        <dbReference type="EMBL" id="KAG5653827.1"/>
    </source>
</evidence>
<keyword evidence="4" id="KW-1185">Reference proteome</keyword>
<keyword evidence="2" id="KW-1133">Transmembrane helix</keyword>
<feature type="compositionally biased region" description="Polar residues" evidence="1">
    <location>
        <begin position="539"/>
        <end position="549"/>
    </location>
</feature>
<gene>
    <name evidence="3" type="ORF">H0H81_010100</name>
</gene>
<feature type="region of interest" description="Disordered" evidence="1">
    <location>
        <begin position="313"/>
        <end position="340"/>
    </location>
</feature>
<feature type="compositionally biased region" description="Gly residues" evidence="1">
    <location>
        <begin position="572"/>
        <end position="587"/>
    </location>
</feature>
<feature type="region of interest" description="Disordered" evidence="1">
    <location>
        <begin position="36"/>
        <end position="56"/>
    </location>
</feature>
<name>A0A9P7GVK3_9AGAR</name>
<evidence type="ECO:0000313" key="4">
    <source>
        <dbReference type="Proteomes" id="UP000717328"/>
    </source>
</evidence>
<sequence>MGTRLLALGYAGRRPHTLATPNMPRLIAPHRLPRTFAAQKPTHPGRRPKSQLANHDKMTHRFVRIYRKSTTRPSGPSKTQINQVSRAITSPTLRPVQHNKLLQKNAQGHLPGEVTAIPNPTPETGFRPTLAFPSATSSLGLATATATPSVNSVPLSATGLPSATFLAVPTPLSLDPVSSGTIPLSASVSSTSSFSDLELSATSPAEANPRSPARKLSVPLIVLLAVGSAILLIGGFTLLKYYSRPTRRPRPKPSRPILDDPFADDKRFPAAESESPIFGGKERVSGANSALWTWSHYARPIISVTKPDEDVKSAAGAESVAGGAAGAHTRSPRPPARAAFAGRNGKAHYHLSGHSHTQSVPLATLGESPYRASIEQVRGALSRTARRVSGASASLYPASPQSGVGLAITRSPTNYTADGSDVLKPKAALERSRSASAAASGGDNDNRYSEASSYEGSETGSPSVLPYASPPSTAYGGRSRIKSSYYTPGSYPRTTSSDVHAPKPPGIPHQTQTQQKWDARRDRDTQALAYALGLRTPETESAGSVSPQPTLWPEDSMSVVESRVPVGRKVSNGGGVGVKKGTSGGGQPSLPVISTGMDASAALGSLMLLDFSGQPTRVEQASANAKRLSKTVLSRPAEIGRSAGGVGGSGGVAPLKRSMSRSDDKPPSIPLPAPLPSLSQMGLEHANPQAYADYRSPTYSIFGLYGSDRKSGMGQ</sequence>
<dbReference type="OrthoDB" id="2983908at2759"/>
<dbReference type="EMBL" id="JABCKI010000031">
    <property type="protein sequence ID" value="KAG5653827.1"/>
    <property type="molecule type" value="Genomic_DNA"/>
</dbReference>
<evidence type="ECO:0000256" key="2">
    <source>
        <dbReference type="SAM" id="Phobius"/>
    </source>
</evidence>
<feature type="compositionally biased region" description="Polar residues" evidence="1">
    <location>
        <begin position="449"/>
        <end position="462"/>
    </location>
</feature>
<feature type="region of interest" description="Disordered" evidence="1">
    <location>
        <begin position="533"/>
        <end position="589"/>
    </location>
</feature>
<keyword evidence="2" id="KW-0812">Transmembrane</keyword>
<dbReference type="Proteomes" id="UP000717328">
    <property type="component" value="Unassembled WGS sequence"/>
</dbReference>